<keyword evidence="2" id="KW-0805">Transcription regulation</keyword>
<dbReference type="CDD" id="cd12148">
    <property type="entry name" value="fungal_TF_MHR"/>
    <property type="match status" value="1"/>
</dbReference>
<feature type="region of interest" description="Disordered" evidence="6">
    <location>
        <begin position="1"/>
        <end position="24"/>
    </location>
</feature>
<proteinExistence type="predicted"/>
<organism evidence="8 9">
    <name type="scientific">Fusarium pseudoanthophilum</name>
    <dbReference type="NCBI Taxonomy" id="48495"/>
    <lineage>
        <taxon>Eukaryota</taxon>
        <taxon>Fungi</taxon>
        <taxon>Dikarya</taxon>
        <taxon>Ascomycota</taxon>
        <taxon>Pezizomycotina</taxon>
        <taxon>Sordariomycetes</taxon>
        <taxon>Hypocreomycetidae</taxon>
        <taxon>Hypocreales</taxon>
        <taxon>Nectriaceae</taxon>
        <taxon>Fusarium</taxon>
        <taxon>Fusarium fujikuroi species complex</taxon>
    </lineage>
</organism>
<reference evidence="8 9" key="1">
    <citation type="submission" date="2020-05" db="EMBL/GenBank/DDBJ databases">
        <title>Identification and distribution of gene clusters putatively required for synthesis of sphingolipid metabolism inhibitors in phylogenetically diverse species of the filamentous fungus Fusarium.</title>
        <authorList>
            <person name="Kim H.-S."/>
            <person name="Busman M."/>
            <person name="Brown D.W."/>
            <person name="Divon H."/>
            <person name="Uhlig S."/>
            <person name="Proctor R.H."/>
        </authorList>
    </citation>
    <scope>NUCLEOTIDE SEQUENCE [LARGE SCALE GENOMIC DNA]</scope>
    <source>
        <strain evidence="8 9">NRRL 25211</strain>
    </source>
</reference>
<feature type="region of interest" description="Disordered" evidence="6">
    <location>
        <begin position="556"/>
        <end position="585"/>
    </location>
</feature>
<comment type="caution">
    <text evidence="8">The sequence shown here is derived from an EMBL/GenBank/DDBJ whole genome shotgun (WGS) entry which is preliminary data.</text>
</comment>
<evidence type="ECO:0000256" key="2">
    <source>
        <dbReference type="ARBA" id="ARBA00023015"/>
    </source>
</evidence>
<sequence length="635" mass="72157">MPFQNPSRGPPQVQGLSTQEAGQANSEVPAVHMALNTPPSDVSVQEQDVHLRLAEEMCREDGTVVSPNQSGNADECCEVIEYHEGITPVTILGQAIGKRQPNRLTRVMLKRARTDQGPQMGDMEAASTNMDFLEKRGALNLPPRNICNQLLKLYFTCVYPYAPILDRAQFMEDYYAGRQSMFIMQSILANVAAHAPQALLQRIGYNDRETAQKTFYSRAILVYDLGRETGQLNRLQGSLMLSSLSFTYAVDKDYRYWFSNACRIATQLGLHRQYISQRLDPKSKRLFRRIWWALYNRDVLMAVLGLTNLTTFDERYCDTDQLTEDDWDDTEIPQRFASVIPPTTRLHKIYFVEHCKLSLISKRFLQYFKTPGRVPSASEIQDLEDDILGWKNKLDPGMSLLSFQEWSVANVWVLVLLAISFRLEAVFYRTLRDIYRRNCDRASTQQVTQRQENAMFELSAIMQRASINDVIGLCPLSFTDLCTFSMTCASSILAMRIEIALDPSTAPKKKKALTTQLFTELQYLREGCEYWSSITWTLRMFEAAIVKTGLSIEQQQQADGGMGAEGVGRGSQHAEGNQRSRDPTCITAASNMDSFDDPDMFLRHVPEMDTMNNLAGVFPLADDYDWIESFLQAPS</sequence>
<dbReference type="Pfam" id="PF04082">
    <property type="entry name" value="Fungal_trans"/>
    <property type="match status" value="1"/>
</dbReference>
<feature type="compositionally biased region" description="Gly residues" evidence="6">
    <location>
        <begin position="560"/>
        <end position="569"/>
    </location>
</feature>
<dbReference type="AlphaFoldDB" id="A0A8H5KIQ7"/>
<evidence type="ECO:0000256" key="1">
    <source>
        <dbReference type="ARBA" id="ARBA00022833"/>
    </source>
</evidence>
<keyword evidence="4" id="KW-0804">Transcription</keyword>
<dbReference type="GO" id="GO:0006351">
    <property type="term" value="P:DNA-templated transcription"/>
    <property type="evidence" value="ECO:0007669"/>
    <property type="project" value="InterPro"/>
</dbReference>
<dbReference type="EMBL" id="JAAOAR010000833">
    <property type="protein sequence ID" value="KAF5573176.1"/>
    <property type="molecule type" value="Genomic_DNA"/>
</dbReference>
<dbReference type="SMART" id="SM00906">
    <property type="entry name" value="Fungal_trans"/>
    <property type="match status" value="1"/>
</dbReference>
<evidence type="ECO:0000313" key="8">
    <source>
        <dbReference type="EMBL" id="KAF5573176.1"/>
    </source>
</evidence>
<accession>A0A8H5KIQ7</accession>
<feature type="domain" description="Xylanolytic transcriptional activator regulatory" evidence="7">
    <location>
        <begin position="254"/>
        <end position="328"/>
    </location>
</feature>
<keyword evidence="9" id="KW-1185">Reference proteome</keyword>
<gene>
    <name evidence="8" type="ORF">FPANT_12547</name>
</gene>
<evidence type="ECO:0000256" key="4">
    <source>
        <dbReference type="ARBA" id="ARBA00023163"/>
    </source>
</evidence>
<name>A0A8H5KIQ7_9HYPO</name>
<evidence type="ECO:0000256" key="3">
    <source>
        <dbReference type="ARBA" id="ARBA00023125"/>
    </source>
</evidence>
<dbReference type="PANTHER" id="PTHR47171:SF3">
    <property type="entry name" value="FARA-RELATED"/>
    <property type="match status" value="1"/>
</dbReference>
<evidence type="ECO:0000256" key="6">
    <source>
        <dbReference type="SAM" id="MobiDB-lite"/>
    </source>
</evidence>
<keyword evidence="1" id="KW-0862">Zinc</keyword>
<keyword evidence="3" id="KW-0238">DNA-binding</keyword>
<keyword evidence="5" id="KW-0539">Nucleus</keyword>
<dbReference type="PANTHER" id="PTHR47171">
    <property type="entry name" value="FARA-RELATED"/>
    <property type="match status" value="1"/>
</dbReference>
<dbReference type="InterPro" id="IPR007219">
    <property type="entry name" value="XnlR_reg_dom"/>
</dbReference>
<dbReference type="GO" id="GO:0008270">
    <property type="term" value="F:zinc ion binding"/>
    <property type="evidence" value="ECO:0007669"/>
    <property type="project" value="InterPro"/>
</dbReference>
<dbReference type="InterPro" id="IPR052073">
    <property type="entry name" value="Amide_Lactam_Regulators"/>
</dbReference>
<protein>
    <submittedName>
        <fullName evidence="8">Cutinase transcription factor 1 beta</fullName>
    </submittedName>
</protein>
<dbReference type="Proteomes" id="UP000544095">
    <property type="component" value="Unassembled WGS sequence"/>
</dbReference>
<evidence type="ECO:0000313" key="9">
    <source>
        <dbReference type="Proteomes" id="UP000544095"/>
    </source>
</evidence>
<evidence type="ECO:0000256" key="5">
    <source>
        <dbReference type="ARBA" id="ARBA00023242"/>
    </source>
</evidence>
<evidence type="ECO:0000259" key="7">
    <source>
        <dbReference type="SMART" id="SM00906"/>
    </source>
</evidence>
<feature type="compositionally biased region" description="Polar residues" evidence="6">
    <location>
        <begin position="14"/>
        <end position="24"/>
    </location>
</feature>
<dbReference type="GO" id="GO:0003677">
    <property type="term" value="F:DNA binding"/>
    <property type="evidence" value="ECO:0007669"/>
    <property type="project" value="UniProtKB-KW"/>
</dbReference>